<evidence type="ECO:0000256" key="1">
    <source>
        <dbReference type="SAM" id="Phobius"/>
    </source>
</evidence>
<feature type="transmembrane region" description="Helical" evidence="1">
    <location>
        <begin position="167"/>
        <end position="185"/>
    </location>
</feature>
<sequence length="267" mass="27016">MLRAETLKLTTIPATKIAVLIAALGLVATQLTSTVLFPYLVNSEGTDPEVAGELPVVDMTKASEQLAALNPLGGSGSIGIVLIAVILLGILAGISDFRFGGMVGTALAQPRRERTVLAKTGATALIGAATGLILAALAVIALLLALILDGTALSATLPEILETLGRGVLAITFLSLIGLAAGLLLRNQLTAVLVMLAVLVLEPILLGIIQLATGTLPIWAQLMPNTLAHALISAPNALTGAAALGALTALTALLLTGAALTLKRRSL</sequence>
<keyword evidence="1" id="KW-0812">Transmembrane</keyword>
<evidence type="ECO:0000313" key="3">
    <source>
        <dbReference type="Proteomes" id="UP000295411"/>
    </source>
</evidence>
<feature type="transmembrane region" description="Helical" evidence="1">
    <location>
        <begin position="78"/>
        <end position="99"/>
    </location>
</feature>
<accession>A0A4R5TTB5</accession>
<feature type="transmembrane region" description="Helical" evidence="1">
    <location>
        <begin position="240"/>
        <end position="262"/>
    </location>
</feature>
<name>A0A4R5TTB5_9MICC</name>
<feature type="transmembrane region" description="Helical" evidence="1">
    <location>
        <begin position="120"/>
        <end position="147"/>
    </location>
</feature>
<protein>
    <recommendedName>
        <fullName evidence="4">ABC transporter permease</fullName>
    </recommendedName>
</protein>
<dbReference type="EMBL" id="SMTK01000008">
    <property type="protein sequence ID" value="TDK23305.1"/>
    <property type="molecule type" value="Genomic_DNA"/>
</dbReference>
<dbReference type="OrthoDB" id="4945933at2"/>
<organism evidence="2 3">
    <name type="scientific">Arthrobacter crusticola</name>
    <dbReference type="NCBI Taxonomy" id="2547960"/>
    <lineage>
        <taxon>Bacteria</taxon>
        <taxon>Bacillati</taxon>
        <taxon>Actinomycetota</taxon>
        <taxon>Actinomycetes</taxon>
        <taxon>Micrococcales</taxon>
        <taxon>Micrococcaceae</taxon>
        <taxon>Arthrobacter</taxon>
    </lineage>
</organism>
<dbReference type="AlphaFoldDB" id="A0A4R5TTB5"/>
<keyword evidence="1" id="KW-0472">Membrane</keyword>
<evidence type="ECO:0008006" key="4">
    <source>
        <dbReference type="Google" id="ProtNLM"/>
    </source>
</evidence>
<feature type="transmembrane region" description="Helical" evidence="1">
    <location>
        <begin position="192"/>
        <end position="220"/>
    </location>
</feature>
<dbReference type="RefSeq" id="WP_133405174.1">
    <property type="nucleotide sequence ID" value="NZ_SMTK01000008.1"/>
</dbReference>
<keyword evidence="1" id="KW-1133">Transmembrane helix</keyword>
<gene>
    <name evidence="2" type="ORF">E2F48_17125</name>
</gene>
<keyword evidence="3" id="KW-1185">Reference proteome</keyword>
<feature type="transmembrane region" description="Helical" evidence="1">
    <location>
        <begin position="17"/>
        <end position="41"/>
    </location>
</feature>
<evidence type="ECO:0000313" key="2">
    <source>
        <dbReference type="EMBL" id="TDK23305.1"/>
    </source>
</evidence>
<reference evidence="2 3" key="1">
    <citation type="submission" date="2019-03" db="EMBL/GenBank/DDBJ databases">
        <title>Arthrobacter sp. nov., an bacterium isolated from biocrust in Mu Us Desert.</title>
        <authorList>
            <person name="Lixiong L."/>
        </authorList>
    </citation>
    <scope>NUCLEOTIDE SEQUENCE [LARGE SCALE GENOMIC DNA]</scope>
    <source>
        <strain evidence="2 3">SLN-3</strain>
    </source>
</reference>
<dbReference type="Proteomes" id="UP000295411">
    <property type="component" value="Unassembled WGS sequence"/>
</dbReference>
<comment type="caution">
    <text evidence="2">The sequence shown here is derived from an EMBL/GenBank/DDBJ whole genome shotgun (WGS) entry which is preliminary data.</text>
</comment>
<proteinExistence type="predicted"/>